<gene>
    <name evidence="1" type="ORF">ASESINO_197</name>
</gene>
<dbReference type="EMBL" id="KX397364">
    <property type="protein sequence ID" value="ANZ48210.1"/>
    <property type="molecule type" value="Genomic_DNA"/>
</dbReference>
<evidence type="ECO:0000313" key="2">
    <source>
        <dbReference type="Proteomes" id="UP000202181"/>
    </source>
</evidence>
<proteinExistence type="predicted"/>
<name>A0A1B2IAC3_9CAUD</name>
<dbReference type="KEGG" id="vg:29057147"/>
<sequence>MLRLIEIRKDVWLESLKAEDGLESITEDLPEQNDVMVVLLWSKEERLPRGIFYRINDGLLPVLVEVSLGVSEVDPALFKDYARRKTPHGKLKVILESETRMANMEPNVISLHNPNVDMNVEREGHITISSNVLEPVLELLEEVIDAVNPPLIYVKNPNGLDLQALLDYVDAQTEYVLNMKEYILKGE</sequence>
<dbReference type="RefSeq" id="YP_009290815.1">
    <property type="nucleotide sequence ID" value="NC_031107.2"/>
</dbReference>
<protein>
    <submittedName>
        <fullName evidence="1">Uncharacterized protein</fullName>
    </submittedName>
</protein>
<accession>A0A1B2IAC3</accession>
<dbReference type="Proteomes" id="UP000202181">
    <property type="component" value="Segment"/>
</dbReference>
<keyword evidence="2" id="KW-1185">Reference proteome</keyword>
<evidence type="ECO:0000313" key="1">
    <source>
        <dbReference type="EMBL" id="ANZ48210.1"/>
    </source>
</evidence>
<dbReference type="OrthoDB" id="40195at10239"/>
<organism evidence="1 2">
    <name type="scientific">Erwinia phage vB_EamM_Asesino</name>
    <dbReference type="NCBI Taxonomy" id="1883370"/>
    <lineage>
        <taxon>Viruses</taxon>
        <taxon>Duplodnaviria</taxon>
        <taxon>Heunggongvirae</taxon>
        <taxon>Uroviricota</taxon>
        <taxon>Caudoviricetes</taxon>
        <taxon>Chimalliviridae</taxon>
        <taxon>Erskinevirus</taxon>
        <taxon>Erskinevirus asesino</taxon>
    </lineage>
</organism>
<dbReference type="GeneID" id="29057147"/>
<reference evidence="1" key="1">
    <citation type="submission" date="2016-06" db="EMBL/GenBank/DDBJ databases">
        <authorList>
            <person name="Berg J.A."/>
            <person name="Hyde J.R."/>
            <person name="Breakwell D.P."/>
            <person name="Hope S."/>
            <person name="Grose J.H."/>
        </authorList>
    </citation>
    <scope>NUCLEOTIDE SEQUENCE [LARGE SCALE GENOMIC DNA]</scope>
</reference>